<feature type="compositionally biased region" description="Polar residues" evidence="2">
    <location>
        <begin position="37"/>
        <end position="55"/>
    </location>
</feature>
<feature type="coiled-coil region" evidence="1">
    <location>
        <begin position="393"/>
        <end position="425"/>
    </location>
</feature>
<feature type="region of interest" description="Disordered" evidence="2">
    <location>
        <begin position="1"/>
        <end position="67"/>
    </location>
</feature>
<dbReference type="PANTHER" id="PTHR46327">
    <property type="entry name" value="F16F4.11 PROTEIN-RELATED"/>
    <property type="match status" value="1"/>
</dbReference>
<name>A0AAP0GCX1_9ASPA</name>
<gene>
    <name evidence="4" type="ORF">KSP39_PZI004602</name>
</gene>
<keyword evidence="5" id="KW-1185">Reference proteome</keyword>
<evidence type="ECO:0000313" key="4">
    <source>
        <dbReference type="EMBL" id="KAK8951894.1"/>
    </source>
</evidence>
<feature type="domain" description="Myb/SANT-like DNA-binding" evidence="3">
    <location>
        <begin position="113"/>
        <end position="203"/>
    </location>
</feature>
<feature type="compositionally biased region" description="Polar residues" evidence="2">
    <location>
        <begin position="16"/>
        <end position="30"/>
    </location>
</feature>
<feature type="region of interest" description="Disordered" evidence="2">
    <location>
        <begin position="268"/>
        <end position="297"/>
    </location>
</feature>
<evidence type="ECO:0000256" key="2">
    <source>
        <dbReference type="SAM" id="MobiDB-lite"/>
    </source>
</evidence>
<dbReference type="Proteomes" id="UP001418222">
    <property type="component" value="Unassembled WGS sequence"/>
</dbReference>
<keyword evidence="1" id="KW-0175">Coiled coil</keyword>
<comment type="caution">
    <text evidence="4">The sequence shown here is derived from an EMBL/GenBank/DDBJ whole genome shotgun (WGS) entry which is preliminary data.</text>
</comment>
<evidence type="ECO:0000256" key="1">
    <source>
        <dbReference type="SAM" id="Coils"/>
    </source>
</evidence>
<dbReference type="Pfam" id="PF13837">
    <property type="entry name" value="Myb_DNA-bind_4"/>
    <property type="match status" value="1"/>
</dbReference>
<dbReference type="Gene3D" id="1.10.10.60">
    <property type="entry name" value="Homeodomain-like"/>
    <property type="match status" value="1"/>
</dbReference>
<evidence type="ECO:0000259" key="3">
    <source>
        <dbReference type="Pfam" id="PF13837"/>
    </source>
</evidence>
<feature type="compositionally biased region" description="Acidic residues" evidence="2">
    <location>
        <begin position="275"/>
        <end position="296"/>
    </location>
</feature>
<evidence type="ECO:0000313" key="5">
    <source>
        <dbReference type="Proteomes" id="UP001418222"/>
    </source>
</evidence>
<proteinExistence type="predicted"/>
<accession>A0AAP0GCX1</accession>
<sequence>MDGNMIPGASYGSIDLQGSMNMPHHQNPNPSFHHHQPQPSFCQHQASAMQPPTLNHTKDCNPQLANPMADYDRKGDCGKSFTSDDDELSLSTDDGGFFQNEAGKGKKGSPWQRVKWTDLMVRLLITAVSYLGQDEFSDFNIVGRRKAAVMQRKGKWRLISKVLAERGFYVSPQQCEDKFNDLNKRYKRLTDILGRGTSCKIVENPALLDLMDHVSDKSKDEVRKILSSKQLFYEEMCSYHNRNRLNLPANPALRRSLQLALKDNDDHEAKKIGLDDDDDDYDDDGHEDSEEREEDNDMLHGSCFHKRMRHEMDHEEKSFLNSICSQEFNKRPSGLAVPTETSHAFSDGSKAAWMQMEMMRSRSFQLDEQSLDIQSQMLKLEKQRFKWQRFSKKKDMKLDNMRMENERIKLENEQLALDLKRKQLELGRN</sequence>
<dbReference type="InterPro" id="IPR044822">
    <property type="entry name" value="Myb_DNA-bind_4"/>
</dbReference>
<dbReference type="PANTHER" id="PTHR46327:SF3">
    <property type="entry name" value="TRANSCRIPTION FACTOR"/>
    <property type="match status" value="1"/>
</dbReference>
<dbReference type="EMBL" id="JBBWWQ010000003">
    <property type="protein sequence ID" value="KAK8951894.1"/>
    <property type="molecule type" value="Genomic_DNA"/>
</dbReference>
<dbReference type="AlphaFoldDB" id="A0AAP0GCX1"/>
<reference evidence="4 5" key="1">
    <citation type="journal article" date="2022" name="Nat. Plants">
        <title>Genomes of leafy and leafless Platanthera orchids illuminate the evolution of mycoheterotrophy.</title>
        <authorList>
            <person name="Li M.H."/>
            <person name="Liu K.W."/>
            <person name="Li Z."/>
            <person name="Lu H.C."/>
            <person name="Ye Q.L."/>
            <person name="Zhang D."/>
            <person name="Wang J.Y."/>
            <person name="Li Y.F."/>
            <person name="Zhong Z.M."/>
            <person name="Liu X."/>
            <person name="Yu X."/>
            <person name="Liu D.K."/>
            <person name="Tu X.D."/>
            <person name="Liu B."/>
            <person name="Hao Y."/>
            <person name="Liao X.Y."/>
            <person name="Jiang Y.T."/>
            <person name="Sun W.H."/>
            <person name="Chen J."/>
            <person name="Chen Y.Q."/>
            <person name="Ai Y."/>
            <person name="Zhai J.W."/>
            <person name="Wu S.S."/>
            <person name="Zhou Z."/>
            <person name="Hsiao Y.Y."/>
            <person name="Wu W.L."/>
            <person name="Chen Y.Y."/>
            <person name="Lin Y.F."/>
            <person name="Hsu J.L."/>
            <person name="Li C.Y."/>
            <person name="Wang Z.W."/>
            <person name="Zhao X."/>
            <person name="Zhong W.Y."/>
            <person name="Ma X.K."/>
            <person name="Ma L."/>
            <person name="Huang J."/>
            <person name="Chen G.Z."/>
            <person name="Huang M.Z."/>
            <person name="Huang L."/>
            <person name="Peng D.H."/>
            <person name="Luo Y.B."/>
            <person name="Zou S.Q."/>
            <person name="Chen S.P."/>
            <person name="Lan S."/>
            <person name="Tsai W.C."/>
            <person name="Van de Peer Y."/>
            <person name="Liu Z.J."/>
        </authorList>
    </citation>
    <scope>NUCLEOTIDE SEQUENCE [LARGE SCALE GENOMIC DNA]</scope>
    <source>
        <strain evidence="4">Lor287</strain>
    </source>
</reference>
<organism evidence="4 5">
    <name type="scientific">Platanthera zijinensis</name>
    <dbReference type="NCBI Taxonomy" id="2320716"/>
    <lineage>
        <taxon>Eukaryota</taxon>
        <taxon>Viridiplantae</taxon>
        <taxon>Streptophyta</taxon>
        <taxon>Embryophyta</taxon>
        <taxon>Tracheophyta</taxon>
        <taxon>Spermatophyta</taxon>
        <taxon>Magnoliopsida</taxon>
        <taxon>Liliopsida</taxon>
        <taxon>Asparagales</taxon>
        <taxon>Orchidaceae</taxon>
        <taxon>Orchidoideae</taxon>
        <taxon>Orchideae</taxon>
        <taxon>Orchidinae</taxon>
        <taxon>Platanthera</taxon>
    </lineage>
</organism>
<protein>
    <recommendedName>
        <fullName evidence="3">Myb/SANT-like DNA-binding domain-containing protein</fullName>
    </recommendedName>
</protein>